<dbReference type="CTD" id="5570064"/>
<accession>A0A1S4EYL7</accession>
<reference evidence="11" key="1">
    <citation type="submission" date="2005-10" db="EMBL/GenBank/DDBJ databases">
        <authorList>
            <person name="Loftus B.J."/>
            <person name="Nene V.M."/>
            <person name="Hannick L.I."/>
            <person name="Bidwell S."/>
            <person name="Haas B."/>
            <person name="Amedeo P."/>
            <person name="Orvis J."/>
            <person name="Wortman J.R."/>
            <person name="White O.R."/>
            <person name="Salzberg S."/>
            <person name="Shumway M."/>
            <person name="Koo H."/>
            <person name="Zhao Y."/>
            <person name="Holmes M."/>
            <person name="Miller J."/>
            <person name="Schatz M."/>
            <person name="Pop M."/>
            <person name="Pai G."/>
            <person name="Utterback T."/>
            <person name="Rogers Y.-H."/>
            <person name="Kravitz S."/>
            <person name="Fraser C.M."/>
        </authorList>
    </citation>
    <scope>NUCLEOTIDE SEQUENCE</scope>
    <source>
        <strain evidence="11">Liverpool</strain>
    </source>
</reference>
<feature type="transmembrane region" description="Helical" evidence="10">
    <location>
        <begin position="71"/>
        <end position="96"/>
    </location>
</feature>
<dbReference type="KEGG" id="aag:5570064"/>
<evidence type="ECO:0000256" key="3">
    <source>
        <dbReference type="ARBA" id="ARBA00022606"/>
    </source>
</evidence>
<dbReference type="AlphaFoldDB" id="A0A1S4EYL7"/>
<dbReference type="Proteomes" id="UP000682892">
    <property type="component" value="Chromosome 3"/>
</dbReference>
<sequence>MLNTLRQALRYDSSSNPLKHMIVLHRIIGFNLSSRPAIIVSRLSMVLAGIHALCFAYRVHLVSKRDLGFQYYIAALNVVGGYIFAVIRMTGFAWNYDSGFRGIHRFLQEHAFQRNDLRAQRLREQCFMNNQKFTIGMLVASVNAIMFFILTDYRMTDQYDIPFELSFLHPTIKSVFNALFGLYLYVIATYFWIPFITLRVVIHTLCVELAIANEAFGKLFTTSSNRADLLMLHHSSNSSRSSQLTEQIRTDLFWLSLSSELRGLVDHHREILINVDRLCQLAAMPFLSETMSCILISSISVFFLLNGESLSLVAISCVLMFESFYVSSLVEALQDVHGEMGAVVYALEWPAELRYDRRNHHHYKYVSKILQIVLMRSQRRLRFHCGGLFEMSRGTFTFTVKTCYTMLTFLLRMQDV</sequence>
<dbReference type="GO" id="GO:0007165">
    <property type="term" value="P:signal transduction"/>
    <property type="evidence" value="ECO:0007669"/>
    <property type="project" value="UniProtKB-KW"/>
</dbReference>
<keyword evidence="8 10" id="KW-0675">Receptor</keyword>
<evidence type="ECO:0000256" key="8">
    <source>
        <dbReference type="ARBA" id="ARBA00023170"/>
    </source>
</evidence>
<proteinExistence type="inferred from homology"/>
<dbReference type="Pfam" id="PF02949">
    <property type="entry name" value="7tm_6"/>
    <property type="match status" value="1"/>
</dbReference>
<feature type="transmembrane region" description="Helical" evidence="10">
    <location>
        <begin position="171"/>
        <end position="193"/>
    </location>
</feature>
<keyword evidence="9 10" id="KW-0807">Transducer</keyword>
<gene>
    <name evidence="11" type="primary">GPROR59</name>
    <name evidence="11" type="ORF">AaeL_AAEL001342</name>
</gene>
<keyword evidence="3 10" id="KW-0716">Sensory transduction</keyword>
<reference evidence="11" key="3">
    <citation type="submission" date="2012-09" db="EMBL/GenBank/DDBJ databases">
        <authorList>
            <consortium name="VectorBase"/>
        </authorList>
    </citation>
    <scope>NUCLEOTIDE SEQUENCE</scope>
    <source>
        <strain evidence="11">Liverpool</strain>
    </source>
</reference>
<keyword evidence="7 10" id="KW-0472">Membrane</keyword>
<name>A0A1S4EYL7_AEDAE</name>
<feature type="transmembrane region" description="Helical" evidence="10">
    <location>
        <begin position="133"/>
        <end position="151"/>
    </location>
</feature>
<comment type="subcellular location">
    <subcellularLocation>
        <location evidence="1 10">Cell membrane</location>
        <topology evidence="1 10">Multi-pass membrane protein</topology>
    </subcellularLocation>
</comment>
<organism evidence="11 12">
    <name type="scientific">Aedes aegypti</name>
    <name type="common">Yellowfever mosquito</name>
    <name type="synonym">Culex aegypti</name>
    <dbReference type="NCBI Taxonomy" id="7159"/>
    <lineage>
        <taxon>Eukaryota</taxon>
        <taxon>Metazoa</taxon>
        <taxon>Ecdysozoa</taxon>
        <taxon>Arthropoda</taxon>
        <taxon>Hexapoda</taxon>
        <taxon>Insecta</taxon>
        <taxon>Pterygota</taxon>
        <taxon>Neoptera</taxon>
        <taxon>Endopterygota</taxon>
        <taxon>Diptera</taxon>
        <taxon>Nematocera</taxon>
        <taxon>Culicoidea</taxon>
        <taxon>Culicidae</taxon>
        <taxon>Culicinae</taxon>
        <taxon>Aedini</taxon>
        <taxon>Aedes</taxon>
        <taxon>Stegomyia</taxon>
    </lineage>
</organism>
<keyword evidence="6 10" id="KW-1133">Transmembrane helix</keyword>
<evidence type="ECO:0000313" key="12">
    <source>
        <dbReference type="Proteomes" id="UP000682892"/>
    </source>
</evidence>
<dbReference type="GO" id="GO:0004984">
    <property type="term" value="F:olfactory receptor activity"/>
    <property type="evidence" value="ECO:0007669"/>
    <property type="project" value="InterPro"/>
</dbReference>
<feature type="transmembrane region" description="Helical" evidence="10">
    <location>
        <begin position="39"/>
        <end position="59"/>
    </location>
</feature>
<dbReference type="GO" id="GO:0005549">
    <property type="term" value="F:odorant binding"/>
    <property type="evidence" value="ECO:0007669"/>
    <property type="project" value="InterPro"/>
</dbReference>
<evidence type="ECO:0000256" key="5">
    <source>
        <dbReference type="ARBA" id="ARBA00022725"/>
    </source>
</evidence>
<comment type="caution">
    <text evidence="10">Lacks conserved residue(s) required for the propagation of feature annotation.</text>
</comment>
<evidence type="ECO:0000256" key="6">
    <source>
        <dbReference type="ARBA" id="ARBA00022989"/>
    </source>
</evidence>
<dbReference type="GO" id="GO:0005886">
    <property type="term" value="C:plasma membrane"/>
    <property type="evidence" value="ECO:0007669"/>
    <property type="project" value="UniProtKB-SubCell"/>
</dbReference>
<dbReference type="HOGENOM" id="CLU_660926_0_0_1"/>
<reference evidence="11" key="2">
    <citation type="journal article" date="2007" name="Science">
        <title>Genome sequence of Aedes aegypti, a major arbovirus vector.</title>
        <authorList>
            <person name="Nene V."/>
            <person name="Wortman J.R."/>
            <person name="Lawson D."/>
            <person name="Haas B."/>
            <person name="Kodira C."/>
            <person name="Tu Z.J."/>
            <person name="Loftus B."/>
            <person name="Xi Z."/>
            <person name="Megy K."/>
            <person name="Grabherr M."/>
            <person name="Ren Q."/>
            <person name="Zdobnov E.M."/>
            <person name="Lobo N.F."/>
            <person name="Campbell K.S."/>
            <person name="Brown S.E."/>
            <person name="Bonaldo M.F."/>
            <person name="Zhu J."/>
            <person name="Sinkins S.P."/>
            <person name="Hogenkamp D.G."/>
            <person name="Amedeo P."/>
            <person name="Arensburger P."/>
            <person name="Atkinson P.W."/>
            <person name="Bidwell S."/>
            <person name="Biedler J."/>
            <person name="Birney E."/>
            <person name="Bruggner R.V."/>
            <person name="Costas J."/>
            <person name="Coy M.R."/>
            <person name="Crabtree J."/>
            <person name="Crawford M."/>
            <person name="Debruyn B."/>
            <person name="Decaprio D."/>
            <person name="Eiglmeier K."/>
            <person name="Eisenstadt E."/>
            <person name="El-Dorry H."/>
            <person name="Gelbart W.M."/>
            <person name="Gomes S.L."/>
            <person name="Hammond M."/>
            <person name="Hannick L.I."/>
            <person name="Hogan J.R."/>
            <person name="Holmes M.H."/>
            <person name="Jaffe D."/>
            <person name="Johnston J.S."/>
            <person name="Kennedy R.C."/>
            <person name="Koo H."/>
            <person name="Kravitz S."/>
            <person name="Kriventseva E.V."/>
            <person name="Kulp D."/>
            <person name="Labutti K."/>
            <person name="Lee E."/>
            <person name="Li S."/>
            <person name="Lovin D.D."/>
            <person name="Mao C."/>
            <person name="Mauceli E."/>
            <person name="Menck C.F."/>
            <person name="Miller J.R."/>
            <person name="Montgomery P."/>
            <person name="Mori A."/>
            <person name="Nascimento A.L."/>
            <person name="Naveira H.F."/>
            <person name="Nusbaum C."/>
            <person name="O'leary S."/>
            <person name="Orvis J."/>
            <person name="Pertea M."/>
            <person name="Quesneville H."/>
            <person name="Reidenbach K.R."/>
            <person name="Rogers Y.H."/>
            <person name="Roth C.W."/>
            <person name="Schneider J.R."/>
            <person name="Schatz M."/>
            <person name="Shumway M."/>
            <person name="Stanke M."/>
            <person name="Stinson E.O."/>
            <person name="Tubio J.M."/>
            <person name="Vanzee J.P."/>
            <person name="Verjovski-Almeida S."/>
            <person name="Werner D."/>
            <person name="White O."/>
            <person name="Wyder S."/>
            <person name="Zeng Q."/>
            <person name="Zhao Q."/>
            <person name="Zhao Y."/>
            <person name="Hill C.A."/>
            <person name="Raikhel A.S."/>
            <person name="Soares M.B."/>
            <person name="Knudson D.L."/>
            <person name="Lee N.H."/>
            <person name="Galagan J."/>
            <person name="Salzberg S.L."/>
            <person name="Paulsen I.T."/>
            <person name="Dimopoulos G."/>
            <person name="Collins F.H."/>
            <person name="Birren B."/>
            <person name="Fraser-Liggett C.M."/>
            <person name="Severson D.W."/>
        </authorList>
    </citation>
    <scope>NUCLEOTIDE SEQUENCE [LARGE SCALE GENOMIC DNA]</scope>
    <source>
        <strain evidence="11">Liverpool</strain>
    </source>
</reference>
<evidence type="ECO:0000256" key="4">
    <source>
        <dbReference type="ARBA" id="ARBA00022692"/>
    </source>
</evidence>
<evidence type="ECO:0000256" key="10">
    <source>
        <dbReference type="RuleBase" id="RU351113"/>
    </source>
</evidence>
<dbReference type="PANTHER" id="PTHR21137">
    <property type="entry name" value="ODORANT RECEPTOR"/>
    <property type="match status" value="1"/>
</dbReference>
<keyword evidence="5 10" id="KW-0552">Olfaction</keyword>
<evidence type="ECO:0000256" key="9">
    <source>
        <dbReference type="ARBA" id="ARBA00023224"/>
    </source>
</evidence>
<protein>
    <recommendedName>
        <fullName evidence="10">Odorant receptor</fullName>
    </recommendedName>
</protein>
<dbReference type="GeneID" id="5570064"/>
<evidence type="ECO:0000256" key="2">
    <source>
        <dbReference type="ARBA" id="ARBA00022475"/>
    </source>
</evidence>
<evidence type="ECO:0000256" key="1">
    <source>
        <dbReference type="ARBA" id="ARBA00004651"/>
    </source>
</evidence>
<evidence type="ECO:0000256" key="7">
    <source>
        <dbReference type="ARBA" id="ARBA00023136"/>
    </source>
</evidence>
<dbReference type="PANTHER" id="PTHR21137:SF35">
    <property type="entry name" value="ODORANT RECEPTOR 19A-RELATED"/>
    <property type="match status" value="1"/>
</dbReference>
<keyword evidence="2" id="KW-1003">Cell membrane</keyword>
<keyword evidence="4 10" id="KW-0812">Transmembrane</keyword>
<dbReference type="InterPro" id="IPR004117">
    <property type="entry name" value="7tm6_olfct_rcpt"/>
</dbReference>
<feature type="transmembrane region" description="Helical" evidence="10">
    <location>
        <begin position="286"/>
        <end position="305"/>
    </location>
</feature>
<comment type="similarity">
    <text evidence="10">Belongs to the insect chemoreceptor superfamily. Heteromeric odorant receptor channel (TC 1.A.69) family.</text>
</comment>
<dbReference type="EMBL" id="CH477215">
    <property type="protein sequence ID" value="EAT47534.2"/>
    <property type="molecule type" value="Genomic_DNA"/>
</dbReference>
<evidence type="ECO:0000313" key="11">
    <source>
        <dbReference type="EMBL" id="EAT47534.2"/>
    </source>
</evidence>
<dbReference type="OrthoDB" id="7754258at2759"/>